<dbReference type="Proteomes" id="UP000018227">
    <property type="component" value="Unassembled WGS sequence"/>
</dbReference>
<dbReference type="OrthoDB" id="1985683at2"/>
<dbReference type="RefSeq" id="WP_023354361.1">
    <property type="nucleotide sequence ID" value="NZ_KI535367.1"/>
</dbReference>
<organism evidence="1 2">
    <name type="scientific">Catonella morbi ATCC 51271</name>
    <dbReference type="NCBI Taxonomy" id="592026"/>
    <lineage>
        <taxon>Bacteria</taxon>
        <taxon>Bacillati</taxon>
        <taxon>Bacillota</taxon>
        <taxon>Clostridia</taxon>
        <taxon>Lachnospirales</taxon>
        <taxon>Lachnospiraceae</taxon>
        <taxon>Catonella</taxon>
    </lineage>
</organism>
<name>V2Y5F3_9FIRM</name>
<dbReference type="EMBL" id="ACIL03000012">
    <property type="protein sequence ID" value="ESL03322.1"/>
    <property type="molecule type" value="Genomic_DNA"/>
</dbReference>
<keyword evidence="2" id="KW-1185">Reference proteome</keyword>
<accession>V2Y5F3</accession>
<evidence type="ECO:0000313" key="1">
    <source>
        <dbReference type="EMBL" id="ESL03322.1"/>
    </source>
</evidence>
<proteinExistence type="predicted"/>
<dbReference type="HOGENOM" id="CLU_2302212_0_0_9"/>
<gene>
    <name evidence="1" type="ORF">GCWU0000282_001482</name>
</gene>
<comment type="caution">
    <text evidence="1">The sequence shown here is derived from an EMBL/GenBank/DDBJ whole genome shotgun (WGS) entry which is preliminary data.</text>
</comment>
<evidence type="ECO:0000313" key="2">
    <source>
        <dbReference type="Proteomes" id="UP000018227"/>
    </source>
</evidence>
<dbReference type="STRING" id="592026.GCWU0000282_001482"/>
<dbReference type="eggNOG" id="ENOG5032UH9">
    <property type="taxonomic scope" value="Bacteria"/>
</dbReference>
<protein>
    <submittedName>
        <fullName evidence="1">Uncharacterized protein</fullName>
    </submittedName>
</protein>
<sequence length="99" mass="11757">MEKLKVYDTVNKTTVELDEQELIDTLISGRQVDVFLKSEKTDPDGYMTWNVEHWNSVSDKKFVRYYSLNERLLGEYTGHNIYDLRNEFKPYEAVKVELS</sequence>
<dbReference type="AlphaFoldDB" id="V2Y5F3"/>
<reference evidence="1 2" key="1">
    <citation type="submission" date="2013-06" db="EMBL/GenBank/DDBJ databases">
        <authorList>
            <person name="Weinstock G."/>
            <person name="Sodergren E."/>
            <person name="Clifton S."/>
            <person name="Fulton L."/>
            <person name="Fulton B."/>
            <person name="Courtney L."/>
            <person name="Fronick C."/>
            <person name="Harrison M."/>
            <person name="Strong C."/>
            <person name="Farmer C."/>
            <person name="Delahaunty K."/>
            <person name="Markovic C."/>
            <person name="Hall O."/>
            <person name="Minx P."/>
            <person name="Tomlinson C."/>
            <person name="Mitreva M."/>
            <person name="Nelson J."/>
            <person name="Hou S."/>
            <person name="Wollam A."/>
            <person name="Pepin K.H."/>
            <person name="Johnson M."/>
            <person name="Bhonagiri V."/>
            <person name="Nash W.E."/>
            <person name="Warren W."/>
            <person name="Chinwalla A."/>
            <person name="Mardis E.R."/>
            <person name="Wilson R.K."/>
        </authorList>
    </citation>
    <scope>NUCLEOTIDE SEQUENCE [LARGE SCALE GENOMIC DNA]</scope>
    <source>
        <strain evidence="1 2">ATCC 51271</strain>
    </source>
</reference>